<gene>
    <name evidence="10" type="ORF">RCOM_0855790</name>
</gene>
<evidence type="ECO:0000259" key="8">
    <source>
        <dbReference type="PROSITE" id="PS51192"/>
    </source>
</evidence>
<evidence type="ECO:0000259" key="9">
    <source>
        <dbReference type="PROSITE" id="PS51194"/>
    </source>
</evidence>
<dbReference type="GO" id="GO:0016787">
    <property type="term" value="F:hydrolase activity"/>
    <property type="evidence" value="ECO:0007669"/>
    <property type="project" value="UniProtKB-KW"/>
</dbReference>
<keyword evidence="5" id="KW-0067">ATP-binding</keyword>
<protein>
    <submittedName>
        <fullName evidence="10">ATP-dependent helicase, putative</fullName>
        <ecNumber evidence="10">2.7.11.1</ecNumber>
    </submittedName>
</protein>
<keyword evidence="4 10" id="KW-0347">Helicase</keyword>
<dbReference type="SMART" id="SM00487">
    <property type="entry name" value="DEXDc"/>
    <property type="match status" value="1"/>
</dbReference>
<comment type="subcellular location">
    <subcellularLocation>
        <location evidence="1">Nucleus</location>
    </subcellularLocation>
</comment>
<evidence type="ECO:0000256" key="7">
    <source>
        <dbReference type="SAM" id="MobiDB-lite"/>
    </source>
</evidence>
<dbReference type="PROSITE" id="PS51192">
    <property type="entry name" value="HELICASE_ATP_BIND_1"/>
    <property type="match status" value="1"/>
</dbReference>
<dbReference type="EMBL" id="EQ973817">
    <property type="protein sequence ID" value="EEF45050.1"/>
    <property type="molecule type" value="Genomic_DNA"/>
</dbReference>
<evidence type="ECO:0000256" key="2">
    <source>
        <dbReference type="ARBA" id="ARBA00022741"/>
    </source>
</evidence>
<dbReference type="InParanoid" id="B9RUR3"/>
<dbReference type="PROSITE" id="PS51194">
    <property type="entry name" value="HELICASE_CTER"/>
    <property type="match status" value="1"/>
</dbReference>
<dbReference type="CDD" id="cd18793">
    <property type="entry name" value="SF2_C_SNF"/>
    <property type="match status" value="1"/>
</dbReference>
<dbReference type="EC" id="2.7.11.1" evidence="10"/>
<feature type="domain" description="Helicase C-terminal" evidence="9">
    <location>
        <begin position="933"/>
        <end position="1093"/>
    </location>
</feature>
<evidence type="ECO:0000256" key="6">
    <source>
        <dbReference type="ARBA" id="ARBA00023242"/>
    </source>
</evidence>
<dbReference type="FunCoup" id="B9RUR3">
    <property type="interactions" value="135"/>
</dbReference>
<evidence type="ECO:0000256" key="5">
    <source>
        <dbReference type="ARBA" id="ARBA00022840"/>
    </source>
</evidence>
<keyword evidence="6" id="KW-0539">Nucleus</keyword>
<keyword evidence="3" id="KW-0378">Hydrolase</keyword>
<feature type="region of interest" description="Disordered" evidence="7">
    <location>
        <begin position="96"/>
        <end position="270"/>
    </location>
</feature>
<feature type="compositionally biased region" description="Polar residues" evidence="7">
    <location>
        <begin position="43"/>
        <end position="56"/>
    </location>
</feature>
<evidence type="ECO:0000256" key="3">
    <source>
        <dbReference type="ARBA" id="ARBA00022801"/>
    </source>
</evidence>
<dbReference type="eggNOG" id="KOG0390">
    <property type="taxonomic scope" value="Eukaryota"/>
</dbReference>
<evidence type="ECO:0000256" key="1">
    <source>
        <dbReference type="ARBA" id="ARBA00004123"/>
    </source>
</evidence>
<dbReference type="GO" id="GO:0005634">
    <property type="term" value="C:nucleus"/>
    <property type="evidence" value="ECO:0007669"/>
    <property type="project" value="UniProtKB-SubCell"/>
</dbReference>
<dbReference type="InterPro" id="IPR038718">
    <property type="entry name" value="SNF2-like_sf"/>
</dbReference>
<reference evidence="11" key="1">
    <citation type="journal article" date="2010" name="Nat. Biotechnol.">
        <title>Draft genome sequence of the oilseed species Ricinus communis.</title>
        <authorList>
            <person name="Chan A.P."/>
            <person name="Crabtree J."/>
            <person name="Zhao Q."/>
            <person name="Lorenzi H."/>
            <person name="Orvis J."/>
            <person name="Puiu D."/>
            <person name="Melake-Berhan A."/>
            <person name="Jones K.M."/>
            <person name="Redman J."/>
            <person name="Chen G."/>
            <person name="Cahoon E.B."/>
            <person name="Gedil M."/>
            <person name="Stanke M."/>
            <person name="Haas B.J."/>
            <person name="Wortman J.R."/>
            <person name="Fraser-Liggett C.M."/>
            <person name="Ravel J."/>
            <person name="Rabinowicz P.D."/>
        </authorList>
    </citation>
    <scope>NUCLEOTIDE SEQUENCE [LARGE SCALE GENOMIC DNA]</scope>
    <source>
        <strain evidence="11">cv. Hale</strain>
    </source>
</reference>
<dbReference type="Gene3D" id="3.40.50.300">
    <property type="entry name" value="P-loop containing nucleotide triphosphate hydrolases"/>
    <property type="match status" value="1"/>
</dbReference>
<sequence>MEYTLPVAKRTRSCTAAQWRERWKKERNGKEVSSNATYSTSFSGFRQVNEGKSSSESCRKDNRDGYGCDYSEGKEVSVSASFGGYRKVEGEKIVERKKTATTACSKGNGRGNLGWDDDSNDEIDLGGSNFESDGVESLGSEDVEKRGCKKSGSMEVEESCSGRKSSSNGEKDNDDDEIVEISDSESEEILVVESEESEEDNNDSDGEYDEEATSSDCSFDFQESSSGDEEEENEGVSDYRGKGEKVELGLKRKKRSGMDLNGSDDSKFDVIDDDKYFCSVSKRTRSRYPSKSNDKRIDFGSSSCPLSVEEDDLNDFEGSGDNGGDDETSGPDQKAKSRKGKLKSKKMKGDKHVQEICGGQHTKKRIRAYDDDEVVKILGNSIFDKETVLLEVINEQVKPSLPLKYTFGTEESTPIEKSEEEKELDNLWAEMALALCANDVTEGKSEADVCPEVELDTAALCHRGNHQFILDEEIGIKCRFCSFVDLEIKYYTAPFGKQPWGNSERRDGNGEKLDIFEELHIQDSDDDSKHGYDSCTHAQGTVWGIIPGIGRDLHEHQREGFEFLWKNIAGGIYLDKLKERTRFDGGSGCIISHAPGTGKTRLAIVFLQSYMKLYPECRPLIITPSTLLLSWEAEFKKWKFDIPFHNLNTQKFCGRENAAALRLIKSGQHSINSVRMVKLYSWKKDKSVLGISYKLFEELVREDKKRSKTQQKSEDDMRNALLQLPGLLVLDEGHTPRNDNSLVFKALSRIRTDKRIILSGTPFQNNFTELFNTLLLVRPKFADSLLYNCNESFGKKRRGRKTNGARGTWASLTGSIAKDGNDRFKAEKLEEVRAMIKPFVHVYRGNILQQRLPGLRDAMVILQPVQLQKSLLDKVQGTGNFHSEYLVSLVSLHPSSLLLLKKISNLEKFAERSVLEKHKLNPEMGAKTKFLMEIILLSEAMKERVLVFSQYLDPLKLIAMQLESRFHWIQGKEILHMHGKLDMGERQSLIKDFNDRKSEAKVMLASTKACSEGINLVGASRVVLLDVVWNPSVVRQAISRAYRLGQEKVVYIYHLIASETLEEDKYCRQAEKERLSELVFDSSDRASSPQKISPKVSDGEEDRILEEIVQRKNLRDILKKIVYQPKDVIAEDFGFLNL</sequence>
<keyword evidence="10" id="KW-0808">Transferase</keyword>
<dbReference type="InterPro" id="IPR014001">
    <property type="entry name" value="Helicase_ATP-bd"/>
</dbReference>
<dbReference type="AlphaFoldDB" id="B9RUR3"/>
<feature type="domain" description="Helicase ATP-binding" evidence="8">
    <location>
        <begin position="580"/>
        <end position="780"/>
    </location>
</feature>
<organism evidence="10 11">
    <name type="scientific">Ricinus communis</name>
    <name type="common">Castor bean</name>
    <dbReference type="NCBI Taxonomy" id="3988"/>
    <lineage>
        <taxon>Eukaryota</taxon>
        <taxon>Viridiplantae</taxon>
        <taxon>Streptophyta</taxon>
        <taxon>Embryophyta</taxon>
        <taxon>Tracheophyta</taxon>
        <taxon>Spermatophyta</taxon>
        <taxon>Magnoliopsida</taxon>
        <taxon>eudicotyledons</taxon>
        <taxon>Gunneridae</taxon>
        <taxon>Pentapetalae</taxon>
        <taxon>rosids</taxon>
        <taxon>fabids</taxon>
        <taxon>Malpighiales</taxon>
        <taxon>Euphorbiaceae</taxon>
        <taxon>Acalyphoideae</taxon>
        <taxon>Acalypheae</taxon>
        <taxon>Ricinus</taxon>
    </lineage>
</organism>
<dbReference type="Gene3D" id="3.40.50.10810">
    <property type="entry name" value="Tandem AAA-ATPase domain"/>
    <property type="match status" value="1"/>
</dbReference>
<evidence type="ECO:0000256" key="4">
    <source>
        <dbReference type="ARBA" id="ARBA00022806"/>
    </source>
</evidence>
<proteinExistence type="predicted"/>
<evidence type="ECO:0000313" key="11">
    <source>
        <dbReference type="Proteomes" id="UP000008311"/>
    </source>
</evidence>
<feature type="region of interest" description="Disordered" evidence="7">
    <location>
        <begin position="282"/>
        <end position="353"/>
    </location>
</feature>
<dbReference type="SUPFAM" id="SSF52540">
    <property type="entry name" value="P-loop containing nucleoside triphosphate hydrolases"/>
    <property type="match status" value="2"/>
</dbReference>
<dbReference type="Proteomes" id="UP000008311">
    <property type="component" value="Unassembled WGS sequence"/>
</dbReference>
<dbReference type="Pfam" id="PF00176">
    <property type="entry name" value="SNF2-rel_dom"/>
    <property type="match status" value="1"/>
</dbReference>
<dbReference type="InterPro" id="IPR001650">
    <property type="entry name" value="Helicase_C-like"/>
</dbReference>
<dbReference type="GO" id="GO:0004674">
    <property type="term" value="F:protein serine/threonine kinase activity"/>
    <property type="evidence" value="ECO:0007669"/>
    <property type="project" value="UniProtKB-EC"/>
</dbReference>
<evidence type="ECO:0000313" key="10">
    <source>
        <dbReference type="EMBL" id="EEF45050.1"/>
    </source>
</evidence>
<feature type="compositionally biased region" description="Basic and acidic residues" evidence="7">
    <location>
        <begin position="237"/>
        <end position="250"/>
    </location>
</feature>
<feature type="compositionally biased region" description="Acidic residues" evidence="7">
    <location>
        <begin position="226"/>
        <end position="235"/>
    </location>
</feature>
<name>B9RUR3_RICCO</name>
<feature type="region of interest" description="Disordered" evidence="7">
    <location>
        <begin position="43"/>
        <end position="65"/>
    </location>
</feature>
<dbReference type="PANTHER" id="PTHR45821">
    <property type="entry name" value="SNF2 DOMAIN-CONTAINING PROTEIN CLASSY 2-RELATED"/>
    <property type="match status" value="1"/>
</dbReference>
<dbReference type="Pfam" id="PF00271">
    <property type="entry name" value="Helicase_C"/>
    <property type="match status" value="1"/>
</dbReference>
<dbReference type="STRING" id="3988.B9RUR3"/>
<dbReference type="InterPro" id="IPR000330">
    <property type="entry name" value="SNF2_N"/>
</dbReference>
<dbReference type="GO" id="GO:0004386">
    <property type="term" value="F:helicase activity"/>
    <property type="evidence" value="ECO:0007669"/>
    <property type="project" value="UniProtKB-KW"/>
</dbReference>
<dbReference type="InterPro" id="IPR044567">
    <property type="entry name" value="CLSY/DRD1"/>
</dbReference>
<dbReference type="GO" id="GO:0080188">
    <property type="term" value="P:gene silencing by siRNA-directed DNA methylation"/>
    <property type="evidence" value="ECO:0007669"/>
    <property type="project" value="InterPro"/>
</dbReference>
<feature type="compositionally biased region" description="Basic residues" evidence="7">
    <location>
        <begin position="336"/>
        <end position="349"/>
    </location>
</feature>
<keyword evidence="2" id="KW-0547">Nucleotide-binding</keyword>
<feature type="compositionally biased region" description="Acidic residues" evidence="7">
    <location>
        <begin position="172"/>
        <end position="213"/>
    </location>
</feature>
<dbReference type="InterPro" id="IPR027417">
    <property type="entry name" value="P-loop_NTPase"/>
</dbReference>
<feature type="compositionally biased region" description="Acidic residues" evidence="7">
    <location>
        <begin position="115"/>
        <end position="124"/>
    </location>
</feature>
<dbReference type="PANTHER" id="PTHR45821:SF5">
    <property type="entry name" value="SNF2 DOMAIN-CONTAINING PROTEIN CLASSY 4"/>
    <property type="match status" value="1"/>
</dbReference>
<dbReference type="InterPro" id="IPR049730">
    <property type="entry name" value="SNF2/RAD54-like_C"/>
</dbReference>
<accession>B9RUR3</accession>
<dbReference type="SMART" id="SM00490">
    <property type="entry name" value="HELICc"/>
    <property type="match status" value="1"/>
</dbReference>
<keyword evidence="11" id="KW-1185">Reference proteome</keyword>
<dbReference type="GO" id="GO:0005524">
    <property type="term" value="F:ATP binding"/>
    <property type="evidence" value="ECO:0007669"/>
    <property type="project" value="UniProtKB-KW"/>
</dbReference>